<dbReference type="InterPro" id="IPR010982">
    <property type="entry name" value="Lambda_DNA-bd_dom_sf"/>
</dbReference>
<dbReference type="Proteomes" id="UP000306409">
    <property type="component" value="Chromosome"/>
</dbReference>
<dbReference type="KEGG" id="rher:EHE19_013915"/>
<dbReference type="Pfam" id="PF01381">
    <property type="entry name" value="HTH_3"/>
    <property type="match status" value="1"/>
</dbReference>
<proteinExistence type="predicted"/>
<accession>A0A4U7JIW1</accession>
<keyword evidence="2" id="KW-1185">Reference proteome</keyword>
<reference evidence="1 2" key="1">
    <citation type="submission" date="2020-09" db="EMBL/GenBank/DDBJ databases">
        <title>Characterization and genome sequencing of Ruminiclostridium sp. nov. MA18.</title>
        <authorList>
            <person name="Rettenmaier R."/>
            <person name="Kowollik M.-L."/>
            <person name="Liebl W."/>
            <person name="Zverlov V."/>
        </authorList>
    </citation>
    <scope>NUCLEOTIDE SEQUENCE [LARGE SCALE GENOMIC DNA]</scope>
    <source>
        <strain evidence="1 2">MA18</strain>
    </source>
</reference>
<name>A0A4U7JIW1_9FIRM</name>
<sequence>MSRIGQEINKLRIQKGISPKQLAKKLGVSEGFVLDIESGRKIVSDDMIGRFSKALDFELGPIGLFASDDIAPSKDEDTGRVPHATVGIKPKVAVSTTQKSGSQQPIQEVWDDAFGNILKTVPIYDYKMDRVIDKKLLPIEKNKVEGFTKEKVFYLNIEDSDMSGFRIHKGDRAFSVLVSEIDKDGIYFVEYNGLRAVRQVKRIQADKLLLIYNKGNLITETISIKEIKVIAKLIKLEIEL</sequence>
<dbReference type="Gene3D" id="1.10.260.40">
    <property type="entry name" value="lambda repressor-like DNA-binding domains"/>
    <property type="match status" value="1"/>
</dbReference>
<dbReference type="InterPro" id="IPR015927">
    <property type="entry name" value="Peptidase_S24_S26A/B/C"/>
</dbReference>
<dbReference type="SUPFAM" id="SSF47413">
    <property type="entry name" value="lambda repressor-like DNA-binding domains"/>
    <property type="match status" value="1"/>
</dbReference>
<dbReference type="GO" id="GO:0003677">
    <property type="term" value="F:DNA binding"/>
    <property type="evidence" value="ECO:0007669"/>
    <property type="project" value="InterPro"/>
</dbReference>
<dbReference type="Pfam" id="PF00717">
    <property type="entry name" value="Peptidase_S24"/>
    <property type="match status" value="1"/>
</dbReference>
<gene>
    <name evidence="1" type="ORF">EHE19_013915</name>
</gene>
<dbReference type="EMBL" id="CP061336">
    <property type="protein sequence ID" value="QNU65976.1"/>
    <property type="molecule type" value="Genomic_DNA"/>
</dbReference>
<protein>
    <submittedName>
        <fullName evidence="1">Helix-turn-helix transcriptional regulator</fullName>
    </submittedName>
</protein>
<dbReference type="CDD" id="cd00093">
    <property type="entry name" value="HTH_XRE"/>
    <property type="match status" value="1"/>
</dbReference>
<dbReference type="SUPFAM" id="SSF51306">
    <property type="entry name" value="LexA/Signal peptidase"/>
    <property type="match status" value="1"/>
</dbReference>
<dbReference type="InterPro" id="IPR036286">
    <property type="entry name" value="LexA/Signal_pep-like_sf"/>
</dbReference>
<organism evidence="1 2">
    <name type="scientific">Ruminiclostridium herbifermentans</name>
    <dbReference type="NCBI Taxonomy" id="2488810"/>
    <lineage>
        <taxon>Bacteria</taxon>
        <taxon>Bacillati</taxon>
        <taxon>Bacillota</taxon>
        <taxon>Clostridia</taxon>
        <taxon>Eubacteriales</taxon>
        <taxon>Oscillospiraceae</taxon>
        <taxon>Ruminiclostridium</taxon>
    </lineage>
</organism>
<dbReference type="OrthoDB" id="14949at2"/>
<evidence type="ECO:0000313" key="1">
    <source>
        <dbReference type="EMBL" id="QNU65976.1"/>
    </source>
</evidence>
<dbReference type="InterPro" id="IPR001387">
    <property type="entry name" value="Cro/C1-type_HTH"/>
</dbReference>
<dbReference type="SMART" id="SM00530">
    <property type="entry name" value="HTH_XRE"/>
    <property type="match status" value="1"/>
</dbReference>
<dbReference type="PROSITE" id="PS50943">
    <property type="entry name" value="HTH_CROC1"/>
    <property type="match status" value="1"/>
</dbReference>
<evidence type="ECO:0000313" key="2">
    <source>
        <dbReference type="Proteomes" id="UP000306409"/>
    </source>
</evidence>
<dbReference type="RefSeq" id="WP_137696723.1">
    <property type="nucleotide sequence ID" value="NZ_CP061336.1"/>
</dbReference>
<dbReference type="AlphaFoldDB" id="A0A4U7JIW1"/>